<proteinExistence type="predicted"/>
<reference evidence="4" key="1">
    <citation type="submission" date="2016-10" db="EMBL/GenBank/DDBJ databases">
        <authorList>
            <person name="Varghese N."/>
            <person name="Submissions S."/>
        </authorList>
    </citation>
    <scope>NUCLEOTIDE SEQUENCE [LARGE SCALE GENOMIC DNA]</scope>
    <source>
        <strain evidence="4">CGMCC 1.11101</strain>
    </source>
</reference>
<dbReference type="Proteomes" id="UP000198867">
    <property type="component" value="Unassembled WGS sequence"/>
</dbReference>
<feature type="compositionally biased region" description="Acidic residues" evidence="1">
    <location>
        <begin position="1"/>
        <end position="12"/>
    </location>
</feature>
<dbReference type="STRING" id="995034.SAMN05216219_3153"/>
<name>A0A1I5DXB8_9MICO</name>
<sequence length="145" mass="15761">MESNDAPDETGDGEVPANELPLPALVAETCSAMLDAVAMIDRIEAKQDAWKVEFLDQARRIAETTNHGLVTVGSKLTETQQREMVRRSFVAEVAGVLRIPEVTAGRLIDDSAVLMDRLPATLAALREGEISLRHARVIVDQVATL</sequence>
<protein>
    <recommendedName>
        <fullName evidence="2">DUF222 domain-containing protein</fullName>
    </recommendedName>
</protein>
<dbReference type="OrthoDB" id="5126414at2"/>
<feature type="domain" description="DUF222" evidence="2">
    <location>
        <begin position="78"/>
        <end position="143"/>
    </location>
</feature>
<dbReference type="InterPro" id="IPR003870">
    <property type="entry name" value="DUF222"/>
</dbReference>
<evidence type="ECO:0000313" key="3">
    <source>
        <dbReference type="EMBL" id="SFO03700.1"/>
    </source>
</evidence>
<feature type="non-terminal residue" evidence="3">
    <location>
        <position position="145"/>
    </location>
</feature>
<accession>A0A1I5DXB8</accession>
<dbReference type="AlphaFoldDB" id="A0A1I5DXB8"/>
<feature type="region of interest" description="Disordered" evidence="1">
    <location>
        <begin position="1"/>
        <end position="20"/>
    </location>
</feature>
<evidence type="ECO:0000313" key="4">
    <source>
        <dbReference type="Proteomes" id="UP000198867"/>
    </source>
</evidence>
<evidence type="ECO:0000256" key="1">
    <source>
        <dbReference type="SAM" id="MobiDB-lite"/>
    </source>
</evidence>
<dbReference type="Pfam" id="PF02720">
    <property type="entry name" value="DUF222"/>
    <property type="match status" value="1"/>
</dbReference>
<keyword evidence="4" id="KW-1185">Reference proteome</keyword>
<dbReference type="EMBL" id="FOVM01000011">
    <property type="protein sequence ID" value="SFO03700.1"/>
    <property type="molecule type" value="Genomic_DNA"/>
</dbReference>
<evidence type="ECO:0000259" key="2">
    <source>
        <dbReference type="Pfam" id="PF02720"/>
    </source>
</evidence>
<dbReference type="RefSeq" id="WP_143095092.1">
    <property type="nucleotide sequence ID" value="NZ_FOVM01000011.1"/>
</dbReference>
<gene>
    <name evidence="3" type="ORF">SAMN05216219_3153</name>
</gene>
<organism evidence="3 4">
    <name type="scientific">Mycetocola miduiensis</name>
    <dbReference type="NCBI Taxonomy" id="995034"/>
    <lineage>
        <taxon>Bacteria</taxon>
        <taxon>Bacillati</taxon>
        <taxon>Actinomycetota</taxon>
        <taxon>Actinomycetes</taxon>
        <taxon>Micrococcales</taxon>
        <taxon>Microbacteriaceae</taxon>
        <taxon>Mycetocola</taxon>
    </lineage>
</organism>